<keyword evidence="1" id="KW-0472">Membrane</keyword>
<dbReference type="Proteomes" id="UP001201812">
    <property type="component" value="Unassembled WGS sequence"/>
</dbReference>
<evidence type="ECO:0000313" key="3">
    <source>
        <dbReference type="Proteomes" id="UP001201812"/>
    </source>
</evidence>
<evidence type="ECO:0000313" key="2">
    <source>
        <dbReference type="EMBL" id="KAI1729268.1"/>
    </source>
</evidence>
<keyword evidence="3" id="KW-1185">Reference proteome</keyword>
<name>A0AAD4NLP7_9BILA</name>
<proteinExistence type="predicted"/>
<dbReference type="AlphaFoldDB" id="A0AAD4NLP7"/>
<organism evidence="2 3">
    <name type="scientific">Ditylenchus destructor</name>
    <dbReference type="NCBI Taxonomy" id="166010"/>
    <lineage>
        <taxon>Eukaryota</taxon>
        <taxon>Metazoa</taxon>
        <taxon>Ecdysozoa</taxon>
        <taxon>Nematoda</taxon>
        <taxon>Chromadorea</taxon>
        <taxon>Rhabditida</taxon>
        <taxon>Tylenchina</taxon>
        <taxon>Tylenchomorpha</taxon>
        <taxon>Sphaerularioidea</taxon>
        <taxon>Anguinidae</taxon>
        <taxon>Anguininae</taxon>
        <taxon>Ditylenchus</taxon>
    </lineage>
</organism>
<protein>
    <submittedName>
        <fullName evidence="2">Cytochrome OXidase assembly protein</fullName>
    </submittedName>
</protein>
<keyword evidence="1" id="KW-1133">Transmembrane helix</keyword>
<feature type="transmembrane region" description="Helical" evidence="1">
    <location>
        <begin position="36"/>
        <end position="58"/>
    </location>
</feature>
<dbReference type="EMBL" id="JAKKPZ010000001">
    <property type="protein sequence ID" value="KAI1729268.1"/>
    <property type="molecule type" value="Genomic_DNA"/>
</dbReference>
<accession>A0AAD4NLP7</accession>
<comment type="caution">
    <text evidence="2">The sequence shown here is derived from an EMBL/GenBank/DDBJ whole genome shotgun (WGS) entry which is preliminary data.</text>
</comment>
<keyword evidence="1" id="KW-0812">Transmembrane</keyword>
<reference evidence="2" key="1">
    <citation type="submission" date="2022-01" db="EMBL/GenBank/DDBJ databases">
        <title>Genome Sequence Resource for Two Populations of Ditylenchus destructor, the Migratory Endoparasitic Phytonematode.</title>
        <authorList>
            <person name="Zhang H."/>
            <person name="Lin R."/>
            <person name="Xie B."/>
        </authorList>
    </citation>
    <scope>NUCLEOTIDE SEQUENCE</scope>
    <source>
        <strain evidence="2">BazhouSP</strain>
    </source>
</reference>
<evidence type="ECO:0000256" key="1">
    <source>
        <dbReference type="SAM" id="Phobius"/>
    </source>
</evidence>
<sequence length="88" mass="10467">MRLSRILAISFREDRRPFYRKILTNYRLDNAYLTTIYALQGITLWLVSFAVTNGVLYYGHLRGRRRKELEVIEREIIEADLAGFKVKD</sequence>
<gene>
    <name evidence="2" type="ORF">DdX_01499</name>
</gene>